<dbReference type="SMART" id="SM01043">
    <property type="entry name" value="BTAD"/>
    <property type="match status" value="1"/>
</dbReference>
<accession>A0A8J3L5J6</accession>
<dbReference type="GO" id="GO:0003677">
    <property type="term" value="F:DNA binding"/>
    <property type="evidence" value="ECO:0007669"/>
    <property type="project" value="UniProtKB-KW"/>
</dbReference>
<dbReference type="Pfam" id="PF03704">
    <property type="entry name" value="BTAD"/>
    <property type="match status" value="1"/>
</dbReference>
<keyword evidence="3" id="KW-0238">DNA-binding</keyword>
<keyword evidence="8" id="KW-1185">Reference proteome</keyword>
<evidence type="ECO:0000313" key="7">
    <source>
        <dbReference type="EMBL" id="GIG14832.1"/>
    </source>
</evidence>
<evidence type="ECO:0008006" key="9">
    <source>
        <dbReference type="Google" id="ProtNLM"/>
    </source>
</evidence>
<keyword evidence="4" id="KW-0804">Transcription</keyword>
<dbReference type="SUPFAM" id="SSF160904">
    <property type="entry name" value="Jann2411-like"/>
    <property type="match status" value="1"/>
</dbReference>
<sequence length="478" mass="53367">MNLAMPRRRHACLTARLTTRSTRRKVNRRDRDERPTRMEFRLLGPFEACHDGRLVDIASRRQERCLLALLLLDLGHLVTIDRLIALLWNGSAPATARGAVYTYIGRLRAALSPYGVRITTRADGYLVEADDHRVDVADFHRSVQRALDTADPAARASLLDGALRLWRGPLLADVADEALRHRLDAQLEEARLVALEARAEAQLALGRHPRVIKDLAGLAERHPLRERLVGILMTAHYRSARQADALLLYEATRQALATELGVDPGPDLQELHRRILRNDNRLEQPRRAVFEVRIRDETLPWTVGGHPALDFCNTFAGWGDPAPQPCAEWLRSYRTLAVWSGYTGLADDPTVARLLTLAGRDPAEADRTLAQARALRGQVYACLTGHPGHAAFDAVARAAEAAARTLEFTRDENGGGRWRPSLEAGLRLPLHAAAWSAAELLADPRRLTVRSCADSHCRWLFMDETSMRRWCSLVTCAA</sequence>
<dbReference type="Proteomes" id="UP000660339">
    <property type="component" value="Unassembled WGS sequence"/>
</dbReference>
<dbReference type="InterPro" id="IPR005158">
    <property type="entry name" value="BTAD"/>
</dbReference>
<dbReference type="EMBL" id="BONJ01000017">
    <property type="protein sequence ID" value="GIG14832.1"/>
    <property type="molecule type" value="Genomic_DNA"/>
</dbReference>
<dbReference type="Gene3D" id="1.25.40.10">
    <property type="entry name" value="Tetratricopeptide repeat domain"/>
    <property type="match status" value="1"/>
</dbReference>
<dbReference type="CDD" id="cd15831">
    <property type="entry name" value="BTAD"/>
    <property type="match status" value="1"/>
</dbReference>
<comment type="similarity">
    <text evidence="1">Belongs to the AfsR/DnrI/RedD regulatory family.</text>
</comment>
<dbReference type="GO" id="GO:0000160">
    <property type="term" value="P:phosphorelay signal transduction system"/>
    <property type="evidence" value="ECO:0007669"/>
    <property type="project" value="InterPro"/>
</dbReference>
<evidence type="ECO:0000313" key="8">
    <source>
        <dbReference type="Proteomes" id="UP000660339"/>
    </source>
</evidence>
<dbReference type="InterPro" id="IPR023286">
    <property type="entry name" value="ABATE_dom_sf"/>
</dbReference>
<reference evidence="7" key="1">
    <citation type="submission" date="2021-01" db="EMBL/GenBank/DDBJ databases">
        <title>Whole genome shotgun sequence of Catellatospora methionotrophica NBRC 14553.</title>
        <authorList>
            <person name="Komaki H."/>
            <person name="Tamura T."/>
        </authorList>
    </citation>
    <scope>NUCLEOTIDE SEQUENCE</scope>
    <source>
        <strain evidence="7">NBRC 14553</strain>
    </source>
</reference>
<comment type="caution">
    <text evidence="7">The sequence shown here is derived from an EMBL/GenBank/DDBJ whole genome shotgun (WGS) entry which is preliminary data.</text>
</comment>
<feature type="domain" description="Bacterial transcriptional activator" evidence="6">
    <location>
        <begin position="134"/>
        <end position="276"/>
    </location>
</feature>
<evidence type="ECO:0000259" key="6">
    <source>
        <dbReference type="SMART" id="SM01043"/>
    </source>
</evidence>
<protein>
    <recommendedName>
        <fullName evidence="9">SARP family transcriptional regulator</fullName>
    </recommendedName>
</protein>
<evidence type="ECO:0000256" key="2">
    <source>
        <dbReference type="ARBA" id="ARBA00023015"/>
    </source>
</evidence>
<name>A0A8J3L5J6_9ACTN</name>
<dbReference type="Pfam" id="PF07336">
    <property type="entry name" value="ABATE"/>
    <property type="match status" value="1"/>
</dbReference>
<evidence type="ECO:0000256" key="4">
    <source>
        <dbReference type="ARBA" id="ARBA00023163"/>
    </source>
</evidence>
<dbReference type="SUPFAM" id="SSF48452">
    <property type="entry name" value="TPR-like"/>
    <property type="match status" value="1"/>
</dbReference>
<proteinExistence type="inferred from homology"/>
<dbReference type="InterPro" id="IPR011990">
    <property type="entry name" value="TPR-like_helical_dom_sf"/>
</dbReference>
<dbReference type="InterPro" id="IPR001867">
    <property type="entry name" value="OmpR/PhoB-type_DNA-bd"/>
</dbReference>
<dbReference type="InterPro" id="IPR016032">
    <property type="entry name" value="Sig_transdc_resp-reg_C-effctor"/>
</dbReference>
<dbReference type="Gene3D" id="1.10.3300.10">
    <property type="entry name" value="Jann2411-like domain"/>
    <property type="match status" value="1"/>
</dbReference>
<keyword evidence="2" id="KW-0805">Transcription regulation</keyword>
<organism evidence="7 8">
    <name type="scientific">Catellatospora methionotrophica</name>
    <dbReference type="NCBI Taxonomy" id="121620"/>
    <lineage>
        <taxon>Bacteria</taxon>
        <taxon>Bacillati</taxon>
        <taxon>Actinomycetota</taxon>
        <taxon>Actinomycetes</taxon>
        <taxon>Micromonosporales</taxon>
        <taxon>Micromonosporaceae</taxon>
        <taxon>Catellatospora</taxon>
    </lineage>
</organism>
<gene>
    <name evidence="7" type="ORF">Cme02nite_31640</name>
</gene>
<evidence type="ECO:0000256" key="3">
    <source>
        <dbReference type="ARBA" id="ARBA00023125"/>
    </source>
</evidence>
<dbReference type="GO" id="GO:0006355">
    <property type="term" value="P:regulation of DNA-templated transcription"/>
    <property type="evidence" value="ECO:0007669"/>
    <property type="project" value="InterPro"/>
</dbReference>
<dbReference type="Pfam" id="PF00486">
    <property type="entry name" value="Trans_reg_C"/>
    <property type="match status" value="1"/>
</dbReference>
<dbReference type="Pfam" id="PF11706">
    <property type="entry name" value="zf-CGNR"/>
    <property type="match status" value="1"/>
</dbReference>
<dbReference type="AlphaFoldDB" id="A0A8J3L5J6"/>
<feature type="domain" description="OmpR/PhoB-type" evidence="5">
    <location>
        <begin position="52"/>
        <end position="127"/>
    </location>
</feature>
<dbReference type="PANTHER" id="PTHR35807:SF1">
    <property type="entry name" value="TRANSCRIPTIONAL REGULATOR REDD"/>
    <property type="match status" value="1"/>
</dbReference>
<dbReference type="InterPro" id="IPR021005">
    <property type="entry name" value="Znf_CGNR"/>
</dbReference>
<evidence type="ECO:0000256" key="1">
    <source>
        <dbReference type="ARBA" id="ARBA00005820"/>
    </source>
</evidence>
<dbReference type="Gene3D" id="1.10.10.10">
    <property type="entry name" value="Winged helix-like DNA-binding domain superfamily/Winged helix DNA-binding domain"/>
    <property type="match status" value="1"/>
</dbReference>
<dbReference type="InterPro" id="IPR051677">
    <property type="entry name" value="AfsR-DnrI-RedD_regulator"/>
</dbReference>
<dbReference type="InterPro" id="IPR036388">
    <property type="entry name" value="WH-like_DNA-bd_sf"/>
</dbReference>
<dbReference type="InterPro" id="IPR010852">
    <property type="entry name" value="ABATE"/>
</dbReference>
<dbReference type="SUPFAM" id="SSF46894">
    <property type="entry name" value="C-terminal effector domain of the bipartite response regulators"/>
    <property type="match status" value="1"/>
</dbReference>
<dbReference type="SMART" id="SM00862">
    <property type="entry name" value="Trans_reg_C"/>
    <property type="match status" value="1"/>
</dbReference>
<evidence type="ECO:0000259" key="5">
    <source>
        <dbReference type="SMART" id="SM00862"/>
    </source>
</evidence>
<dbReference type="PANTHER" id="PTHR35807">
    <property type="entry name" value="TRANSCRIPTIONAL REGULATOR REDD-RELATED"/>
    <property type="match status" value="1"/>
</dbReference>